<protein>
    <recommendedName>
        <fullName evidence="7">tRNA(Ile)-lysidine synthase</fullName>
        <ecNumber evidence="7">6.3.4.19</ecNumber>
    </recommendedName>
    <alternativeName>
        <fullName evidence="7">tRNA(Ile)-2-lysyl-cytidine synthase</fullName>
    </alternativeName>
    <alternativeName>
        <fullName evidence="7">tRNA(Ile)-lysidine synthetase</fullName>
    </alternativeName>
</protein>
<sequence length="327" mass="37329">MPWTAIHAKIHTLLKTTSLLPKDTAILMGVSGGQDSLCLAKLLLDLQPKWNWQLAVVHCDHGWRSDSADNAAHVAKLVRQWQLPYFVATAPELPKTEAAARSWRYGIFAELASTHSYCHVVTGHTATDRAETVLYNLLRGSGADGVQALSWQRPLSITHQDVYVTRPLLQLTRQETGLFCRELALPVWQDASNENLHYRRNRIRQELMPYLRSHFNPNVETTLAQTAEIFTAEVTYLEAQSQQLYSEVINRMDQNGWRMRRLLLRAAPLALQRRVVRRLLQRVLPQQPTFDHIEKLVALADAPNRTQTDPFPGGLIARVEHDWITLQ</sequence>
<organism evidence="10 11">
    <name type="scientific">Adonisia turfae CCMR0081</name>
    <dbReference type="NCBI Taxonomy" id="2292702"/>
    <lineage>
        <taxon>Bacteria</taxon>
        <taxon>Bacillati</taxon>
        <taxon>Cyanobacteriota</taxon>
        <taxon>Adonisia</taxon>
        <taxon>Adonisia turfae</taxon>
    </lineage>
</organism>
<evidence type="ECO:0000259" key="9">
    <source>
        <dbReference type="Pfam" id="PF09179"/>
    </source>
</evidence>
<dbReference type="HAMAP" id="MF_01161">
    <property type="entry name" value="tRNA_Ile_lys_synt"/>
    <property type="match status" value="1"/>
</dbReference>
<dbReference type="PANTHER" id="PTHR43033">
    <property type="entry name" value="TRNA(ILE)-LYSIDINE SYNTHASE-RELATED"/>
    <property type="match status" value="1"/>
</dbReference>
<comment type="subcellular location">
    <subcellularLocation>
        <location evidence="7">Cytoplasm</location>
    </subcellularLocation>
</comment>
<keyword evidence="3 7" id="KW-0819">tRNA processing</keyword>
<dbReference type="Pfam" id="PF01171">
    <property type="entry name" value="ATP_bind_3"/>
    <property type="match status" value="1"/>
</dbReference>
<comment type="function">
    <text evidence="7">Ligates lysine onto the cytidine present at position 34 of the AUA codon-specific tRNA(Ile) that contains the anticodon CAU, in an ATP-dependent manner. Cytidine is converted to lysidine, thus changing the amino acid specificity of the tRNA from methionine to isoleucine.</text>
</comment>
<dbReference type="Proteomes" id="UP000481033">
    <property type="component" value="Unassembled WGS sequence"/>
</dbReference>
<dbReference type="InterPro" id="IPR012094">
    <property type="entry name" value="tRNA_Ile_lys_synt"/>
</dbReference>
<dbReference type="EC" id="6.3.4.19" evidence="7"/>
<dbReference type="Gene3D" id="1.20.59.20">
    <property type="match status" value="1"/>
</dbReference>
<comment type="domain">
    <text evidence="7">The N-terminal region contains the highly conserved SGGXDS motif, predicted to be a P-loop motif involved in ATP binding.</text>
</comment>
<dbReference type="GO" id="GO:0006400">
    <property type="term" value="P:tRNA modification"/>
    <property type="evidence" value="ECO:0007669"/>
    <property type="project" value="UniProtKB-UniRule"/>
</dbReference>
<dbReference type="InterPro" id="IPR012795">
    <property type="entry name" value="tRNA_Ile_lys_synt_N"/>
</dbReference>
<keyword evidence="4 7" id="KW-0547">Nucleotide-binding</keyword>
<evidence type="ECO:0000313" key="10">
    <source>
        <dbReference type="EMBL" id="NEZ58955.1"/>
    </source>
</evidence>
<keyword evidence="1 7" id="KW-0963">Cytoplasm</keyword>
<evidence type="ECO:0000256" key="5">
    <source>
        <dbReference type="ARBA" id="ARBA00022840"/>
    </source>
</evidence>
<comment type="catalytic activity">
    <reaction evidence="6 7">
        <text>cytidine(34) in tRNA(Ile2) + L-lysine + ATP = lysidine(34) in tRNA(Ile2) + AMP + diphosphate + H(+)</text>
        <dbReference type="Rhea" id="RHEA:43744"/>
        <dbReference type="Rhea" id="RHEA-COMP:10625"/>
        <dbReference type="Rhea" id="RHEA-COMP:10670"/>
        <dbReference type="ChEBI" id="CHEBI:15378"/>
        <dbReference type="ChEBI" id="CHEBI:30616"/>
        <dbReference type="ChEBI" id="CHEBI:32551"/>
        <dbReference type="ChEBI" id="CHEBI:33019"/>
        <dbReference type="ChEBI" id="CHEBI:82748"/>
        <dbReference type="ChEBI" id="CHEBI:83665"/>
        <dbReference type="ChEBI" id="CHEBI:456215"/>
        <dbReference type="EC" id="6.3.4.19"/>
    </reaction>
</comment>
<dbReference type="PANTHER" id="PTHR43033:SF1">
    <property type="entry name" value="TRNA(ILE)-LYSIDINE SYNTHASE-RELATED"/>
    <property type="match status" value="1"/>
</dbReference>
<evidence type="ECO:0000256" key="1">
    <source>
        <dbReference type="ARBA" id="ARBA00022490"/>
    </source>
</evidence>
<dbReference type="Gene3D" id="3.40.50.620">
    <property type="entry name" value="HUPs"/>
    <property type="match status" value="1"/>
</dbReference>
<evidence type="ECO:0000256" key="4">
    <source>
        <dbReference type="ARBA" id="ARBA00022741"/>
    </source>
</evidence>
<evidence type="ECO:0000256" key="2">
    <source>
        <dbReference type="ARBA" id="ARBA00022598"/>
    </source>
</evidence>
<dbReference type="GO" id="GO:0005737">
    <property type="term" value="C:cytoplasm"/>
    <property type="evidence" value="ECO:0007669"/>
    <property type="project" value="UniProtKB-SubCell"/>
</dbReference>
<reference evidence="10 11" key="1">
    <citation type="journal article" date="2020" name="Microb. Ecol.">
        <title>Ecogenomics of the Marine Benthic Filamentous Cyanobacterium Adonisia.</title>
        <authorList>
            <person name="Walter J.M."/>
            <person name="Coutinho F.H."/>
            <person name="Leomil L."/>
            <person name="Hargreaves P.I."/>
            <person name="Campeao M.E."/>
            <person name="Vieira V.V."/>
            <person name="Silva B.S."/>
            <person name="Fistarol G.O."/>
            <person name="Salomon P.S."/>
            <person name="Sawabe T."/>
            <person name="Mino S."/>
            <person name="Hosokawa M."/>
            <person name="Miyashita H."/>
            <person name="Maruyama F."/>
            <person name="van Verk M.C."/>
            <person name="Dutilh B.E."/>
            <person name="Thompson C.C."/>
            <person name="Thompson F.L."/>
        </authorList>
    </citation>
    <scope>NUCLEOTIDE SEQUENCE [LARGE SCALE GENOMIC DNA]</scope>
    <source>
        <strain evidence="10 11">CCMR0081</strain>
    </source>
</reference>
<name>A0A6M0RRR9_9CYAN</name>
<dbReference type="GO" id="GO:0005524">
    <property type="term" value="F:ATP binding"/>
    <property type="evidence" value="ECO:0007669"/>
    <property type="project" value="UniProtKB-UniRule"/>
</dbReference>
<dbReference type="SUPFAM" id="SSF82829">
    <property type="entry name" value="MesJ substrate recognition domain-like"/>
    <property type="match status" value="1"/>
</dbReference>
<evidence type="ECO:0000259" key="8">
    <source>
        <dbReference type="Pfam" id="PF01171"/>
    </source>
</evidence>
<gene>
    <name evidence="7 10" type="primary">tilS</name>
    <name evidence="10" type="ORF">DXZ20_25595</name>
</gene>
<proteinExistence type="inferred from homology"/>
<dbReference type="InterPro" id="IPR015262">
    <property type="entry name" value="tRNA_Ile_lys_synt_subst-bd"/>
</dbReference>
<evidence type="ECO:0000313" key="11">
    <source>
        <dbReference type="Proteomes" id="UP000481033"/>
    </source>
</evidence>
<keyword evidence="5 7" id="KW-0067">ATP-binding</keyword>
<feature type="binding site" evidence="7">
    <location>
        <begin position="31"/>
        <end position="36"/>
    </location>
    <ligand>
        <name>ATP</name>
        <dbReference type="ChEBI" id="CHEBI:30616"/>
    </ligand>
</feature>
<keyword evidence="11" id="KW-1185">Reference proteome</keyword>
<evidence type="ECO:0000256" key="3">
    <source>
        <dbReference type="ARBA" id="ARBA00022694"/>
    </source>
</evidence>
<dbReference type="SUPFAM" id="SSF52402">
    <property type="entry name" value="Adenine nucleotide alpha hydrolases-like"/>
    <property type="match status" value="1"/>
</dbReference>
<evidence type="ECO:0000256" key="7">
    <source>
        <dbReference type="HAMAP-Rule" id="MF_01161"/>
    </source>
</evidence>
<comment type="similarity">
    <text evidence="7">Belongs to the tRNA(Ile)-lysidine synthase family.</text>
</comment>
<dbReference type="GO" id="GO:0032267">
    <property type="term" value="F:tRNA(Ile)-lysidine synthase activity"/>
    <property type="evidence" value="ECO:0007669"/>
    <property type="project" value="UniProtKB-EC"/>
</dbReference>
<feature type="domain" description="tRNA(Ile)-lysidine synthase substrate-binding" evidence="9">
    <location>
        <begin position="264"/>
        <end position="315"/>
    </location>
</feature>
<dbReference type="Pfam" id="PF09179">
    <property type="entry name" value="TilS"/>
    <property type="match status" value="1"/>
</dbReference>
<dbReference type="NCBIfam" id="TIGR02432">
    <property type="entry name" value="lysidine_TilS_N"/>
    <property type="match status" value="1"/>
</dbReference>
<dbReference type="AlphaFoldDB" id="A0A6M0RRR9"/>
<dbReference type="InterPro" id="IPR014729">
    <property type="entry name" value="Rossmann-like_a/b/a_fold"/>
</dbReference>
<dbReference type="RefSeq" id="WP_163701860.1">
    <property type="nucleotide sequence ID" value="NZ_QXHD01000004.1"/>
</dbReference>
<evidence type="ECO:0000256" key="6">
    <source>
        <dbReference type="ARBA" id="ARBA00048539"/>
    </source>
</evidence>
<accession>A0A6M0RRR9</accession>
<dbReference type="CDD" id="cd01992">
    <property type="entry name" value="TilS_N"/>
    <property type="match status" value="1"/>
</dbReference>
<dbReference type="InterPro" id="IPR011063">
    <property type="entry name" value="TilS/TtcA_N"/>
</dbReference>
<comment type="caution">
    <text evidence="10">The sequence shown here is derived from an EMBL/GenBank/DDBJ whole genome shotgun (WGS) entry which is preliminary data.</text>
</comment>
<feature type="domain" description="tRNA(Ile)-lysidine/2-thiocytidine synthase N-terminal" evidence="8">
    <location>
        <begin position="26"/>
        <end position="206"/>
    </location>
</feature>
<dbReference type="EMBL" id="QXHD01000004">
    <property type="protein sequence ID" value="NEZ58955.1"/>
    <property type="molecule type" value="Genomic_DNA"/>
</dbReference>
<keyword evidence="2 7" id="KW-0436">Ligase</keyword>